<dbReference type="PROSITE" id="PS50075">
    <property type="entry name" value="CARRIER"/>
    <property type="match status" value="1"/>
</dbReference>
<organism evidence="2 3">
    <name type="scientific">[Clostridium] citroniae WAL-17108</name>
    <dbReference type="NCBI Taxonomy" id="742733"/>
    <lineage>
        <taxon>Bacteria</taxon>
        <taxon>Bacillati</taxon>
        <taxon>Bacillota</taxon>
        <taxon>Clostridia</taxon>
        <taxon>Lachnospirales</taxon>
        <taxon>Lachnospiraceae</taxon>
        <taxon>Enterocloster</taxon>
    </lineage>
</organism>
<dbReference type="InterPro" id="IPR009081">
    <property type="entry name" value="PP-bd_ACP"/>
</dbReference>
<name>G5HJZ8_9FIRM</name>
<dbReference type="Proteomes" id="UP000003763">
    <property type="component" value="Unassembled WGS sequence"/>
</dbReference>
<comment type="caution">
    <text evidence="2">The sequence shown here is derived from an EMBL/GenBank/DDBJ whole genome shotgun (WGS) entry which is preliminary data.</text>
</comment>
<protein>
    <recommendedName>
        <fullName evidence="1">Carrier domain-containing protein</fullName>
    </recommendedName>
</protein>
<accession>G5HJZ8</accession>
<sequence>MSVSEKVFEIVSKSFGMKASDLTESTNLLEDLNAKSTNYFPIMNELEEEYDLELQYQTFRSGCRTIKEIISMVEESI</sequence>
<dbReference type="SUPFAM" id="SSF47336">
    <property type="entry name" value="ACP-like"/>
    <property type="match status" value="1"/>
</dbReference>
<proteinExistence type="predicted"/>
<dbReference type="PATRIC" id="fig|742733.3.peg.3022"/>
<dbReference type="HOGENOM" id="CLU_108696_5_0_9"/>
<dbReference type="Gene3D" id="1.10.1200.10">
    <property type="entry name" value="ACP-like"/>
    <property type="match status" value="1"/>
</dbReference>
<dbReference type="InterPro" id="IPR036736">
    <property type="entry name" value="ACP-like_sf"/>
</dbReference>
<reference evidence="2 3" key="1">
    <citation type="submission" date="2011-08" db="EMBL/GenBank/DDBJ databases">
        <title>The Genome Sequence of Clostridium citroniae WAL-17108.</title>
        <authorList>
            <consortium name="The Broad Institute Genome Sequencing Platform"/>
            <person name="Earl A."/>
            <person name="Ward D."/>
            <person name="Feldgarden M."/>
            <person name="Gevers D."/>
            <person name="Finegold S.M."/>
            <person name="Summanen P.H."/>
            <person name="Molitoris D.R."/>
            <person name="Vaisanen M.L."/>
            <person name="Daigneault M."/>
            <person name="Allen-Vercoe E."/>
            <person name="Young S.K."/>
            <person name="Zeng Q."/>
            <person name="Gargeya S."/>
            <person name="Fitzgerald M."/>
            <person name="Haas B."/>
            <person name="Abouelleil A."/>
            <person name="Alvarado L."/>
            <person name="Arachchi H.M."/>
            <person name="Berlin A."/>
            <person name="Brown A."/>
            <person name="Chapman S.B."/>
            <person name="Chen Z."/>
            <person name="Dunbar C."/>
            <person name="Freedman E."/>
            <person name="Gearin G."/>
            <person name="Gellesch M."/>
            <person name="Goldberg J."/>
            <person name="Griggs A."/>
            <person name="Gujja S."/>
            <person name="Heiman D."/>
            <person name="Howarth C."/>
            <person name="Larson L."/>
            <person name="Lui A."/>
            <person name="MacDonald P.J.P."/>
            <person name="Montmayeur A."/>
            <person name="Murphy C."/>
            <person name="Neiman D."/>
            <person name="Pearson M."/>
            <person name="Priest M."/>
            <person name="Roberts A."/>
            <person name="Saif S."/>
            <person name="Shea T."/>
            <person name="Shenoy N."/>
            <person name="Sisk P."/>
            <person name="Stolte C."/>
            <person name="Sykes S."/>
            <person name="Wortman J."/>
            <person name="Nusbaum C."/>
            <person name="Birren B."/>
        </authorList>
    </citation>
    <scope>NUCLEOTIDE SEQUENCE [LARGE SCALE GENOMIC DNA]</scope>
    <source>
        <strain evidence="2 3">WAL-17108</strain>
    </source>
</reference>
<dbReference type="AlphaFoldDB" id="G5HJZ8"/>
<gene>
    <name evidence="2" type="ORF">HMPREF9469_02910</name>
</gene>
<feature type="domain" description="Carrier" evidence="1">
    <location>
        <begin position="1"/>
        <end position="77"/>
    </location>
</feature>
<evidence type="ECO:0000313" key="3">
    <source>
        <dbReference type="Proteomes" id="UP000003763"/>
    </source>
</evidence>
<dbReference type="RefSeq" id="WP_007863156.1">
    <property type="nucleotide sequence ID" value="NZ_JH376422.1"/>
</dbReference>
<evidence type="ECO:0000259" key="1">
    <source>
        <dbReference type="PROSITE" id="PS50075"/>
    </source>
</evidence>
<evidence type="ECO:0000313" key="2">
    <source>
        <dbReference type="EMBL" id="EHE98259.1"/>
    </source>
</evidence>
<dbReference type="EMBL" id="ADLJ01000023">
    <property type="protein sequence ID" value="EHE98259.1"/>
    <property type="molecule type" value="Genomic_DNA"/>
</dbReference>